<dbReference type="RefSeq" id="XP_031786135.1">
    <property type="nucleotide sequence ID" value="XM_031930275.2"/>
</dbReference>
<evidence type="ECO:0000256" key="3">
    <source>
        <dbReference type="ARBA" id="ARBA00022692"/>
    </source>
</evidence>
<feature type="transmembrane region" description="Helical" evidence="6">
    <location>
        <begin position="182"/>
        <end position="210"/>
    </location>
</feature>
<evidence type="ECO:0000256" key="2">
    <source>
        <dbReference type="ARBA" id="ARBA00006772"/>
    </source>
</evidence>
<evidence type="ECO:0008006" key="9">
    <source>
        <dbReference type="Google" id="ProtNLM"/>
    </source>
</evidence>
<keyword evidence="5 6" id="KW-0472">Membrane</keyword>
<dbReference type="Pfam" id="PF00939">
    <property type="entry name" value="Na_sulph_symp"/>
    <property type="match status" value="1"/>
</dbReference>
<evidence type="ECO:0000313" key="8">
    <source>
        <dbReference type="Proteomes" id="UP000002358"/>
    </source>
</evidence>
<dbReference type="PANTHER" id="PTHR10283:SF82">
    <property type="entry name" value="SOLUTE CARRIER FAMILY 13 MEMBER 2"/>
    <property type="match status" value="1"/>
</dbReference>
<evidence type="ECO:0000313" key="7">
    <source>
        <dbReference type="EnsemblMetazoa" id="XP_031786135"/>
    </source>
</evidence>
<dbReference type="Proteomes" id="UP000002358">
    <property type="component" value="Chromosome 1"/>
</dbReference>
<feature type="transmembrane region" description="Helical" evidence="6">
    <location>
        <begin position="441"/>
        <end position="461"/>
    </location>
</feature>
<feature type="transmembrane region" description="Helical" evidence="6">
    <location>
        <begin position="268"/>
        <end position="300"/>
    </location>
</feature>
<dbReference type="FunCoup" id="A0A7M7TA41">
    <property type="interactions" value="183"/>
</dbReference>
<evidence type="ECO:0000256" key="1">
    <source>
        <dbReference type="ARBA" id="ARBA00004141"/>
    </source>
</evidence>
<name>A0A7M7TA41_NASVI</name>
<feature type="transmembrane region" description="Helical" evidence="6">
    <location>
        <begin position="44"/>
        <end position="77"/>
    </location>
</feature>
<accession>A0A7M7TA41</accession>
<feature type="transmembrane region" description="Helical" evidence="6">
    <location>
        <begin position="657"/>
        <end position="676"/>
    </location>
</feature>
<comment type="similarity">
    <text evidence="2">Belongs to the SLC13A/DASS transporter (TC 2.A.47) family. NADC subfamily.</text>
</comment>
<dbReference type="InParanoid" id="A0A7M7TA41"/>
<dbReference type="OrthoDB" id="6493944at2759"/>
<feature type="transmembrane region" description="Helical" evidence="6">
    <location>
        <begin position="485"/>
        <end position="505"/>
    </location>
</feature>
<feature type="transmembrane region" description="Helical" evidence="6">
    <location>
        <begin position="230"/>
        <end position="247"/>
    </location>
</feature>
<comment type="subcellular location">
    <subcellularLocation>
        <location evidence="1">Membrane</location>
        <topology evidence="1">Multi-pass membrane protein</topology>
    </subcellularLocation>
</comment>
<dbReference type="GO" id="GO:0015137">
    <property type="term" value="F:citrate transmembrane transporter activity"/>
    <property type="evidence" value="ECO:0007669"/>
    <property type="project" value="TreeGrafter"/>
</dbReference>
<dbReference type="InterPro" id="IPR001898">
    <property type="entry name" value="SLC13A/DASS"/>
</dbReference>
<dbReference type="SMR" id="A0A7M7TA41"/>
<evidence type="ECO:0000256" key="6">
    <source>
        <dbReference type="SAM" id="Phobius"/>
    </source>
</evidence>
<dbReference type="GeneID" id="100116364"/>
<organism evidence="7 8">
    <name type="scientific">Nasonia vitripennis</name>
    <name type="common">Parasitic wasp</name>
    <dbReference type="NCBI Taxonomy" id="7425"/>
    <lineage>
        <taxon>Eukaryota</taxon>
        <taxon>Metazoa</taxon>
        <taxon>Ecdysozoa</taxon>
        <taxon>Arthropoda</taxon>
        <taxon>Hexapoda</taxon>
        <taxon>Insecta</taxon>
        <taxon>Pterygota</taxon>
        <taxon>Neoptera</taxon>
        <taxon>Endopterygota</taxon>
        <taxon>Hymenoptera</taxon>
        <taxon>Apocrita</taxon>
        <taxon>Proctotrupomorpha</taxon>
        <taxon>Chalcidoidea</taxon>
        <taxon>Pteromalidae</taxon>
        <taxon>Pteromalinae</taxon>
        <taxon>Nasonia</taxon>
    </lineage>
</organism>
<proteinExistence type="inferred from homology"/>
<dbReference type="AlphaFoldDB" id="A0A7M7TA41"/>
<feature type="transmembrane region" description="Helical" evidence="6">
    <location>
        <begin position="154"/>
        <end position="175"/>
    </location>
</feature>
<dbReference type="KEGG" id="nvi:100116364"/>
<protein>
    <recommendedName>
        <fullName evidence="9">Protein I'm not dead yet</fullName>
    </recommendedName>
</protein>
<sequence>MQTERESRVRGGFEDRPLSRRARAQLSLAPALHKSIRLMCVPSFLMLSGGATASLCPLCVFLSSLYVCAQALAIVLASLSGGNGLFWICRRGWLCCCCCCCCCCCGRLTDEAVVAEEAAFVCSHFNFSSSLRAVSRPEQDNKSIAAKAGLFLKLYWRVIVVVAWPLFLLPFLLAYDRLETRCAFVVLLMAMFWVTESIPLPMTSLLPLVLFPSLGILSTADTCLCYMNDTIMVFIGGLILAIAIEHCNLHMRIALGVMRFVGCSHRKLLAGLLAVTTFLSMWVSNTACTAMMVPIIFAVLQELEKEGLGKVFDYKEGDPEDPESEREPTKVTKAYLLGAAYSATFGGTATIVGTGTNLTFKGIFESSFPRADGINFTQWMIWATPQALVNIVITWLYVLVFYMGMFRPDSQDAKDARIGSEGEAIANRQVMMEKYRKLGRMSFHEGAVSVLFALCVCLWFFRRPGFVTGWSELLSDIDIRDSTPVMFVAILMFVIPKEPSFLYVCSKDANKRPTRSSEGLITWKAIESKMPWSLMFLLGGGFAISKGSNESCLSKRIGESLSPLKELPPFLILCITCLFTGTITEFTSNIGIANIMLPVIAQMSVAVQIHPLYVMIPSALMCSYAFRLPVGTPPNAIITVTGELPVKSLMLGGCGPAIYSFFVVIAMFPTWGAYVYKIKDFPDWARPDNKLVGGHVC</sequence>
<dbReference type="CDD" id="cd01115">
    <property type="entry name" value="SLC13_permease"/>
    <property type="match status" value="1"/>
</dbReference>
<dbReference type="EnsemblMetazoa" id="XM_031930275">
    <property type="protein sequence ID" value="XP_031786135"/>
    <property type="gene ID" value="LOC100116364"/>
</dbReference>
<reference evidence="7" key="1">
    <citation type="submission" date="2021-01" db="UniProtKB">
        <authorList>
            <consortium name="EnsemblMetazoa"/>
        </authorList>
    </citation>
    <scope>IDENTIFICATION</scope>
</reference>
<keyword evidence="3 6" id="KW-0812">Transmembrane</keyword>
<keyword evidence="4 6" id="KW-1133">Transmembrane helix</keyword>
<dbReference type="GO" id="GO:0015141">
    <property type="term" value="F:succinate transmembrane transporter activity"/>
    <property type="evidence" value="ECO:0007669"/>
    <property type="project" value="TreeGrafter"/>
</dbReference>
<feature type="transmembrane region" description="Helical" evidence="6">
    <location>
        <begin position="379"/>
        <end position="402"/>
    </location>
</feature>
<dbReference type="PANTHER" id="PTHR10283">
    <property type="entry name" value="SOLUTE CARRIER FAMILY 13 MEMBER"/>
    <property type="match status" value="1"/>
</dbReference>
<dbReference type="GO" id="GO:0005886">
    <property type="term" value="C:plasma membrane"/>
    <property type="evidence" value="ECO:0007669"/>
    <property type="project" value="TreeGrafter"/>
</dbReference>
<keyword evidence="8" id="KW-1185">Reference proteome</keyword>
<evidence type="ECO:0000256" key="4">
    <source>
        <dbReference type="ARBA" id="ARBA00022989"/>
    </source>
</evidence>
<evidence type="ECO:0000256" key="5">
    <source>
        <dbReference type="ARBA" id="ARBA00023136"/>
    </source>
</evidence>